<keyword evidence="2" id="KW-0732">Signal</keyword>
<dbReference type="KEGG" id="rsb:RS694_15600"/>
<dbReference type="STRING" id="1484693.RS694_15600"/>
<gene>
    <name evidence="3" type="ORF">RS694_15600</name>
</gene>
<evidence type="ECO:0008006" key="5">
    <source>
        <dbReference type="Google" id="ProtNLM"/>
    </source>
</evidence>
<feature type="signal peptide" evidence="2">
    <location>
        <begin position="1"/>
        <end position="18"/>
    </location>
</feature>
<dbReference type="PROSITE" id="PS51257">
    <property type="entry name" value="PROKAR_LIPOPROTEIN"/>
    <property type="match status" value="1"/>
</dbReference>
<evidence type="ECO:0000313" key="4">
    <source>
        <dbReference type="Proteomes" id="UP000186110"/>
    </source>
</evidence>
<feature type="region of interest" description="Disordered" evidence="1">
    <location>
        <begin position="39"/>
        <end position="60"/>
    </location>
</feature>
<evidence type="ECO:0000313" key="3">
    <source>
        <dbReference type="EMBL" id="APW43818.1"/>
    </source>
</evidence>
<dbReference type="RefSeq" id="WP_029709163.1">
    <property type="nucleotide sequence ID" value="NZ_CP019239.1"/>
</dbReference>
<reference evidence="3 4" key="1">
    <citation type="submission" date="2017-01" db="EMBL/GenBank/DDBJ databases">
        <authorList>
            <person name="Mah S.A."/>
            <person name="Swanson W.J."/>
            <person name="Moy G.W."/>
            <person name="Vacquier V.D."/>
        </authorList>
    </citation>
    <scope>NUCLEOTIDE SEQUENCE [LARGE SCALE GENOMIC DNA]</scope>
    <source>
        <strain evidence="3 4">DSM 22694</strain>
    </source>
</reference>
<dbReference type="Proteomes" id="UP000186110">
    <property type="component" value="Chromosome"/>
</dbReference>
<protein>
    <recommendedName>
        <fullName evidence="5">Collagen-like protein</fullName>
    </recommendedName>
</protein>
<name>A0A1P8KD06_9BURK</name>
<dbReference type="AlphaFoldDB" id="A0A1P8KD06"/>
<organism evidence="3 4">
    <name type="scientific">Rhodoferax saidenbachensis</name>
    <dbReference type="NCBI Taxonomy" id="1484693"/>
    <lineage>
        <taxon>Bacteria</taxon>
        <taxon>Pseudomonadati</taxon>
        <taxon>Pseudomonadota</taxon>
        <taxon>Betaproteobacteria</taxon>
        <taxon>Burkholderiales</taxon>
        <taxon>Comamonadaceae</taxon>
        <taxon>Rhodoferax</taxon>
    </lineage>
</organism>
<accession>A0A1P8KD06</accession>
<keyword evidence="4" id="KW-1185">Reference proteome</keyword>
<dbReference type="EMBL" id="CP019239">
    <property type="protein sequence ID" value="APW43818.1"/>
    <property type="molecule type" value="Genomic_DNA"/>
</dbReference>
<feature type="chain" id="PRO_5010361468" description="Collagen-like protein" evidence="2">
    <location>
        <begin position="19"/>
        <end position="76"/>
    </location>
</feature>
<evidence type="ECO:0000256" key="2">
    <source>
        <dbReference type="SAM" id="SignalP"/>
    </source>
</evidence>
<proteinExistence type="predicted"/>
<sequence>MKRTSLALFAALTLAGLAACDRTPAVVAAPANPVIVQSPVPGPAGAQGETGKTGATGTPGENAAVIIMAPASAPAN</sequence>
<evidence type="ECO:0000256" key="1">
    <source>
        <dbReference type="SAM" id="MobiDB-lite"/>
    </source>
</evidence>